<dbReference type="Proteomes" id="UP000011645">
    <property type="component" value="Unassembled WGS sequence"/>
</dbReference>
<evidence type="ECO:0000313" key="4">
    <source>
        <dbReference type="Proteomes" id="UP000011645"/>
    </source>
</evidence>
<reference evidence="1 3" key="1">
    <citation type="journal article" date="2010" name="J. Bacteriol.">
        <title>Complete genome sequence of Halalkalicoccus jeotgali B3(T), an extremely halophilic archaeon.</title>
        <authorList>
            <person name="Roh S.W."/>
            <person name="Nam Y.D."/>
            <person name="Nam S.H."/>
            <person name="Choi S.H."/>
            <person name="Park H.S."/>
            <person name="Bae J.W."/>
        </authorList>
    </citation>
    <scope>NUCLEOTIDE SEQUENCE [LARGE SCALE GENOMIC DNA]</scope>
    <source>
        <strain evidence="1">B3</strain>
        <strain evidence="3">DSM 18796 / CECT 7217 / JCM 14584 / KCTC 4019 / B3</strain>
    </source>
</reference>
<proteinExistence type="predicted"/>
<dbReference type="HOGENOM" id="CLU_3353837_0_0_2"/>
<sequence length="36" mass="4513">MQRISVILYDYQFIERFIEIMKKTLRLRESYSKSVK</sequence>
<evidence type="ECO:0000313" key="3">
    <source>
        <dbReference type="Proteomes" id="UP000000390"/>
    </source>
</evidence>
<dbReference type="Proteomes" id="UP000000390">
    <property type="component" value="Chromosome"/>
</dbReference>
<dbReference type="EMBL" id="CP002062">
    <property type="protein sequence ID" value="ADJ15099.1"/>
    <property type="molecule type" value="Genomic_DNA"/>
</dbReference>
<name>D8J2Z2_HALJB</name>
<dbReference type="KEGG" id="hje:HacjB3_08580"/>
<organism evidence="1 3">
    <name type="scientific">Halalkalicoccus jeotgali (strain DSM 18796 / CECT 7217 / JCM 14584 / KCTC 4019 / B3)</name>
    <dbReference type="NCBI Taxonomy" id="795797"/>
    <lineage>
        <taxon>Archaea</taxon>
        <taxon>Methanobacteriati</taxon>
        <taxon>Methanobacteriota</taxon>
        <taxon>Stenosarchaea group</taxon>
        <taxon>Halobacteria</taxon>
        <taxon>Halobacteriales</taxon>
        <taxon>Halococcaceae</taxon>
        <taxon>Halalkalicoccus</taxon>
    </lineage>
</organism>
<reference evidence="2 4" key="2">
    <citation type="journal article" date="2014" name="PLoS Genet.">
        <title>Phylogenetically driven sequencing of extremely halophilic archaea reveals strategies for static and dynamic osmo-response.</title>
        <authorList>
            <person name="Becker E.A."/>
            <person name="Seitzer P.M."/>
            <person name="Tritt A."/>
            <person name="Larsen D."/>
            <person name="Krusor M."/>
            <person name="Yao A.I."/>
            <person name="Wu D."/>
            <person name="Madern D."/>
            <person name="Eisen J.A."/>
            <person name="Darling A.E."/>
            <person name="Facciotti M.T."/>
        </authorList>
    </citation>
    <scope>NUCLEOTIDE SEQUENCE [LARGE SCALE GENOMIC DNA]</scope>
    <source>
        <strain evidence="2">B3</strain>
        <strain evidence="4">DSM 18796 / CECT 7217 / JCM 14584 / KCTC 4019 / B3</strain>
    </source>
</reference>
<evidence type="ECO:0000313" key="1">
    <source>
        <dbReference type="EMBL" id="ADJ15099.1"/>
    </source>
</evidence>
<protein>
    <submittedName>
        <fullName evidence="1">Uncharacterized protein</fullName>
    </submittedName>
</protein>
<dbReference type="AlphaFoldDB" id="D8J2Z2"/>
<keyword evidence="4" id="KW-1185">Reference proteome</keyword>
<accession>D8J2Z2</accession>
<dbReference type="EMBL" id="AOHV01000038">
    <property type="protein sequence ID" value="ELY34882.1"/>
    <property type="molecule type" value="Genomic_DNA"/>
</dbReference>
<evidence type="ECO:0000313" key="2">
    <source>
        <dbReference type="EMBL" id="ELY34882.1"/>
    </source>
</evidence>
<gene>
    <name evidence="1" type="ordered locus">HacjB3_08580</name>
    <name evidence="2" type="ORF">C497_14122</name>
</gene>